<comment type="caution">
    <text evidence="2">The sequence shown here is derived from an EMBL/GenBank/DDBJ whole genome shotgun (WGS) entry which is preliminary data.</text>
</comment>
<name>A0A367YIA7_9ASCO</name>
<feature type="region of interest" description="Disordered" evidence="1">
    <location>
        <begin position="1"/>
        <end position="47"/>
    </location>
</feature>
<dbReference type="STRING" id="5486.A0A367YIA7"/>
<protein>
    <submittedName>
        <fullName evidence="2">Uncharacterized protein</fullName>
    </submittedName>
</protein>
<evidence type="ECO:0000313" key="2">
    <source>
        <dbReference type="EMBL" id="RCK65497.1"/>
    </source>
</evidence>
<sequence>MKKRGLIVQNDGFEGDNDSRMEEVRTDDDDDEGYVPHDGVGFTGDDEYYDYDELENIDNEDYYYEGDGDDDEFKRNKFFESTPTTPWQFTEIRYLVN</sequence>
<dbReference type="EMBL" id="QLNQ01000020">
    <property type="protein sequence ID" value="RCK65497.1"/>
    <property type="molecule type" value="Genomic_DNA"/>
</dbReference>
<accession>A0A367YIA7</accession>
<evidence type="ECO:0000256" key="1">
    <source>
        <dbReference type="SAM" id="MobiDB-lite"/>
    </source>
</evidence>
<dbReference type="AlphaFoldDB" id="A0A367YIA7"/>
<gene>
    <name evidence="2" type="ORF">Cantr_01199</name>
</gene>
<dbReference type="Proteomes" id="UP000253472">
    <property type="component" value="Unassembled WGS sequence"/>
</dbReference>
<reference evidence="2 3" key="1">
    <citation type="submission" date="2018-06" db="EMBL/GenBank/DDBJ databases">
        <title>Whole genome sequencing of Candida tropicalis (genome annotated by CSBL at Korea University).</title>
        <authorList>
            <person name="Ahn J."/>
        </authorList>
    </citation>
    <scope>NUCLEOTIDE SEQUENCE [LARGE SCALE GENOMIC DNA]</scope>
    <source>
        <strain evidence="2 3">ATCC 20962</strain>
    </source>
</reference>
<keyword evidence="3" id="KW-1185">Reference proteome</keyword>
<evidence type="ECO:0000313" key="3">
    <source>
        <dbReference type="Proteomes" id="UP000253472"/>
    </source>
</evidence>
<organism evidence="2 3">
    <name type="scientific">Candida viswanathii</name>
    <dbReference type="NCBI Taxonomy" id="5486"/>
    <lineage>
        <taxon>Eukaryota</taxon>
        <taxon>Fungi</taxon>
        <taxon>Dikarya</taxon>
        <taxon>Ascomycota</taxon>
        <taxon>Saccharomycotina</taxon>
        <taxon>Pichiomycetes</taxon>
        <taxon>Debaryomycetaceae</taxon>
        <taxon>Candida/Lodderomyces clade</taxon>
        <taxon>Candida</taxon>
    </lineage>
</organism>
<proteinExistence type="predicted"/>